<dbReference type="Pfam" id="PF07681">
    <property type="entry name" value="DoxX"/>
    <property type="match status" value="1"/>
</dbReference>
<evidence type="ECO:0000256" key="3">
    <source>
        <dbReference type="ARBA" id="ARBA00022989"/>
    </source>
</evidence>
<evidence type="ECO:0000256" key="4">
    <source>
        <dbReference type="ARBA" id="ARBA00023136"/>
    </source>
</evidence>
<comment type="subcellular location">
    <subcellularLocation>
        <location evidence="1">Membrane</location>
        <topology evidence="1">Multi-pass membrane protein</topology>
    </subcellularLocation>
</comment>
<keyword evidence="3 5" id="KW-1133">Transmembrane helix</keyword>
<evidence type="ECO:0000313" key="7">
    <source>
        <dbReference type="Proteomes" id="UP000242864"/>
    </source>
</evidence>
<dbReference type="EMBL" id="CP020773">
    <property type="protein sequence ID" value="ARJ50795.1"/>
    <property type="molecule type" value="Genomic_DNA"/>
</dbReference>
<keyword evidence="2 5" id="KW-0812">Transmembrane</keyword>
<evidence type="ECO:0000256" key="5">
    <source>
        <dbReference type="SAM" id="Phobius"/>
    </source>
</evidence>
<keyword evidence="4 5" id="KW-0472">Membrane</keyword>
<reference evidence="6 7" key="1">
    <citation type="submission" date="2017-04" db="EMBL/GenBank/DDBJ databases">
        <authorList>
            <person name="Veseli I.A."/>
            <person name="Tang C."/>
            <person name="Pombert J.-F."/>
        </authorList>
    </citation>
    <scope>NUCLEOTIDE SEQUENCE [LARGE SCALE GENOMIC DNA]</scope>
    <source>
        <strain evidence="6 7">ATCC 700373</strain>
    </source>
</reference>
<feature type="transmembrane region" description="Helical" evidence="5">
    <location>
        <begin position="62"/>
        <end position="84"/>
    </location>
</feature>
<dbReference type="Proteomes" id="UP000242864">
    <property type="component" value="Chromosome"/>
</dbReference>
<dbReference type="InterPro" id="IPR032808">
    <property type="entry name" value="DoxX"/>
</dbReference>
<feature type="transmembrane region" description="Helical" evidence="5">
    <location>
        <begin position="9"/>
        <end position="27"/>
    </location>
</feature>
<organism evidence="6 7">
    <name type="scientific">Staphylococcus lutrae</name>
    <dbReference type="NCBI Taxonomy" id="155085"/>
    <lineage>
        <taxon>Bacteria</taxon>
        <taxon>Bacillati</taxon>
        <taxon>Bacillota</taxon>
        <taxon>Bacilli</taxon>
        <taxon>Bacillales</taxon>
        <taxon>Staphylococcaceae</taxon>
        <taxon>Staphylococcus</taxon>
    </lineage>
</organism>
<proteinExistence type="predicted"/>
<dbReference type="KEGG" id="slz:B5P37_05415"/>
<dbReference type="AlphaFoldDB" id="A0AAC9RU00"/>
<evidence type="ECO:0000256" key="2">
    <source>
        <dbReference type="ARBA" id="ARBA00022692"/>
    </source>
</evidence>
<sequence length="170" mass="18838">MVRWLQQNTIASIILLVLRLYLGYGWLMSGLGKVMHGGFNAGGFLQNAVQHPVMTTDGGAQYPIFTSFLEHIVIPMTPLINVLIPTLEIITGVTLILGLFTPIGALIGLVLNFLFLFAGTVSVNPLYVLIGFFIFVGGYNSGFFGVDRFIKTQLSHKFFSIFNYHPHEKN</sequence>
<dbReference type="PANTHER" id="PTHR39157:SF1">
    <property type="entry name" value="DOXX FAMILY PROTEIN"/>
    <property type="match status" value="1"/>
</dbReference>
<evidence type="ECO:0000313" key="6">
    <source>
        <dbReference type="EMBL" id="ARJ50795.1"/>
    </source>
</evidence>
<accession>A0AAC9RU00</accession>
<feature type="transmembrane region" description="Helical" evidence="5">
    <location>
        <begin position="96"/>
        <end position="120"/>
    </location>
</feature>
<gene>
    <name evidence="6" type="ORF">B5P37_05415</name>
</gene>
<keyword evidence="7" id="KW-1185">Reference proteome</keyword>
<feature type="transmembrane region" description="Helical" evidence="5">
    <location>
        <begin position="126"/>
        <end position="146"/>
    </location>
</feature>
<dbReference type="RefSeq" id="WP_085237273.1">
    <property type="nucleotide sequence ID" value="NZ_CP020773.1"/>
</dbReference>
<name>A0AAC9RU00_9STAP</name>
<evidence type="ECO:0000256" key="1">
    <source>
        <dbReference type="ARBA" id="ARBA00004141"/>
    </source>
</evidence>
<protein>
    <submittedName>
        <fullName evidence="6">DoxX family protein</fullName>
    </submittedName>
</protein>
<dbReference type="PANTHER" id="PTHR39157">
    <property type="entry name" value="INTEGRAL MEMBRANE PROTEIN-RELATED"/>
    <property type="match status" value="1"/>
</dbReference>
<dbReference type="GO" id="GO:0016020">
    <property type="term" value="C:membrane"/>
    <property type="evidence" value="ECO:0007669"/>
    <property type="project" value="UniProtKB-SubCell"/>
</dbReference>